<name>A0ACC3SGZ2_9PEZI</name>
<gene>
    <name evidence="1" type="ORF">M8818_002812</name>
</gene>
<comment type="caution">
    <text evidence="1">The sequence shown here is derived from an EMBL/GenBank/DDBJ whole genome shotgun (WGS) entry which is preliminary data.</text>
</comment>
<dbReference type="EMBL" id="JAMKPW020000011">
    <property type="protein sequence ID" value="KAK8213510.1"/>
    <property type="molecule type" value="Genomic_DNA"/>
</dbReference>
<evidence type="ECO:0000313" key="1">
    <source>
        <dbReference type="EMBL" id="KAK8213510.1"/>
    </source>
</evidence>
<protein>
    <submittedName>
        <fullName evidence="1">Uncharacterized protein</fullName>
    </submittedName>
</protein>
<dbReference type="Proteomes" id="UP001320706">
    <property type="component" value="Unassembled WGS sequence"/>
</dbReference>
<organism evidence="1 2">
    <name type="scientific">Zalaria obscura</name>
    <dbReference type="NCBI Taxonomy" id="2024903"/>
    <lineage>
        <taxon>Eukaryota</taxon>
        <taxon>Fungi</taxon>
        <taxon>Dikarya</taxon>
        <taxon>Ascomycota</taxon>
        <taxon>Pezizomycotina</taxon>
        <taxon>Dothideomycetes</taxon>
        <taxon>Dothideomycetidae</taxon>
        <taxon>Dothideales</taxon>
        <taxon>Zalariaceae</taxon>
        <taxon>Zalaria</taxon>
    </lineage>
</organism>
<proteinExistence type="predicted"/>
<sequence length="671" mass="74808">MAYAQQFAYQTLPDHSQFPDKRRSVAYCHDSREAPAVAVLDPHISEPTMMSPDVPAHYRRDSVTNSAGVLSPPESAHWDHKSYPAGLGIDNDVPFHETNPFRQNANTAFSRPELVHGAPVDSQLSGPWSFDHPSDTSTPTGFDFTGEFDGAHYSHSAPEHVQSSYTSFTPIQQDPGYGHAPQVQTPMSPQSHPDWMSLAAQEDPQLSMAKRLRSPPRTYADFQKRDGIRKKNARVEIPPERSLDTIERLITQSTNDEELKELKAQKRLLRNREAALASRQRKKKHTEDLEYKEKGYNAQINMLKKQVDELRFQYESLGSEKQALAHQLQQASHDIATLHMEKEELVLKHTEESADLRRKNQWLTEQLEAGPAPAMSANPSSTGISDFTSEMDALNMNGYDWGDLIQINDTQNTFADFNNWQTHPNVIKEPATSTTQPATEPEKPSAKSVEPPVASGILFMLLLCGAFVASKSATSTTQTQIIPPMPKDVRDASTTVLDTLLKDAKPETGLAFPQPSHHTLRAGERGHAAPQWELHSPPVSSHSRIDAMHQALTTPTKKQEWDQTCSLTPSQYASLAHPEFPEPLHSPQSSTGPSHRRNLAQTLENMRAESLTKGGEAEVYTRSLLWDQIPLDVVKQFKELVRETKRADEAKSKGQHGAGNEHGGFGYKTEA</sequence>
<accession>A0ACC3SGZ2</accession>
<keyword evidence="2" id="KW-1185">Reference proteome</keyword>
<evidence type="ECO:0000313" key="2">
    <source>
        <dbReference type="Proteomes" id="UP001320706"/>
    </source>
</evidence>
<reference evidence="1" key="1">
    <citation type="submission" date="2024-02" db="EMBL/GenBank/DDBJ databases">
        <title>Metagenome Assembled Genome of Zalaria obscura JY119.</title>
        <authorList>
            <person name="Vighnesh L."/>
            <person name="Jagadeeshwari U."/>
            <person name="Venkata Ramana C."/>
            <person name="Sasikala C."/>
        </authorList>
    </citation>
    <scope>NUCLEOTIDE SEQUENCE</scope>
    <source>
        <strain evidence="1">JY119</strain>
    </source>
</reference>